<keyword evidence="2" id="KW-0472">Membrane</keyword>
<dbReference type="OrthoDB" id="2553670at2759"/>
<dbReference type="RefSeq" id="XP_025369047.1">
    <property type="nucleotide sequence ID" value="XM_025510455.1"/>
</dbReference>
<evidence type="ECO:0000256" key="1">
    <source>
        <dbReference type="SAM" id="MobiDB-lite"/>
    </source>
</evidence>
<dbReference type="EMBL" id="KZ819386">
    <property type="protein sequence ID" value="PWN41887.1"/>
    <property type="molecule type" value="Genomic_DNA"/>
</dbReference>
<dbReference type="GeneID" id="37032325"/>
<feature type="region of interest" description="Disordered" evidence="1">
    <location>
        <begin position="296"/>
        <end position="357"/>
    </location>
</feature>
<evidence type="ECO:0000313" key="4">
    <source>
        <dbReference type="Proteomes" id="UP000245783"/>
    </source>
</evidence>
<feature type="transmembrane region" description="Helical" evidence="2">
    <location>
        <begin position="91"/>
        <end position="111"/>
    </location>
</feature>
<feature type="region of interest" description="Disordered" evidence="1">
    <location>
        <begin position="135"/>
        <end position="235"/>
    </location>
</feature>
<feature type="region of interest" description="Disordered" evidence="1">
    <location>
        <begin position="394"/>
        <end position="513"/>
    </location>
</feature>
<name>A0A316VW65_9BASI</name>
<feature type="compositionally biased region" description="Basic and acidic residues" evidence="1">
    <location>
        <begin position="214"/>
        <end position="226"/>
    </location>
</feature>
<evidence type="ECO:0000313" key="3">
    <source>
        <dbReference type="EMBL" id="PWN41887.1"/>
    </source>
</evidence>
<sequence>MSAIASTSRLHLDVPRRRATRRRHGTRRVMFTIMMAGLSQAAAAPAPEQLGRQHHGAVLKQARSEVWLLRRQQVLTGSATISIDDKLPLDFILLIGIGLGVAVMLAIFVITMNRWSRSQSRVVSERKQAMRQLRVRGGGPTRAYSPALMSSPIGDGSSSNDHFVAMRAPSRPISSTQNSRRASGAETSTTASTIHKPLRPKRSDTSRDSIAFADGRRPRLARDRSSRSARGYSVSSISKYDIPRQSYYARPGMPSPTSYGTSGLMVPALPASGGESSASGSSASLADERVGVRSARYDRAQGSPSSPHFGGHARGPSTTLGRGTDISRNRSLKDRATRLLSNKQGGGDYEGGDPLDLRRQLTEPSRADQSRRNSTLSFGDTAHAAAPFLSSRAYSNDSSPAMSPATDATPLTFDQHNFMSAGSSSGHGSGHGGPSARQLASTERMVQRPPYLPSKSQARAQYGGSDDIEGATAASRLLASGSPSRPPQTSRYHNEGISKALPYVPASGKGGRY</sequence>
<feature type="compositionally biased region" description="Low complexity" evidence="1">
    <location>
        <begin position="179"/>
        <end position="193"/>
    </location>
</feature>
<feature type="compositionally biased region" description="Basic and acidic residues" evidence="1">
    <location>
        <begin position="325"/>
        <end position="337"/>
    </location>
</feature>
<dbReference type="InParanoid" id="A0A316VW65"/>
<dbReference type="Proteomes" id="UP000245783">
    <property type="component" value="Unassembled WGS sequence"/>
</dbReference>
<keyword evidence="4" id="KW-1185">Reference proteome</keyword>
<proteinExistence type="predicted"/>
<keyword evidence="2" id="KW-0812">Transmembrane</keyword>
<dbReference type="AlphaFoldDB" id="A0A316VW65"/>
<reference evidence="3 4" key="1">
    <citation type="journal article" date="2018" name="Mol. Biol. Evol.">
        <title>Broad Genomic Sampling Reveals a Smut Pathogenic Ancestry of the Fungal Clade Ustilaginomycotina.</title>
        <authorList>
            <person name="Kijpornyongpan T."/>
            <person name="Mondo S.J."/>
            <person name="Barry K."/>
            <person name="Sandor L."/>
            <person name="Lee J."/>
            <person name="Lipzen A."/>
            <person name="Pangilinan J."/>
            <person name="LaButti K."/>
            <person name="Hainaut M."/>
            <person name="Henrissat B."/>
            <person name="Grigoriev I.V."/>
            <person name="Spatafora J.W."/>
            <person name="Aime M.C."/>
        </authorList>
    </citation>
    <scope>NUCLEOTIDE SEQUENCE [LARGE SCALE GENOMIC DNA]</scope>
    <source>
        <strain evidence="3 4">MCA 4658</strain>
    </source>
</reference>
<feature type="compositionally biased region" description="Polar residues" evidence="1">
    <location>
        <begin position="481"/>
        <end position="491"/>
    </location>
</feature>
<evidence type="ECO:0000256" key="2">
    <source>
        <dbReference type="SAM" id="Phobius"/>
    </source>
</evidence>
<keyword evidence="2" id="KW-1133">Transmembrane helix</keyword>
<accession>A0A316VW65</accession>
<organism evidence="3 4">
    <name type="scientific">Ceraceosorus guamensis</name>
    <dbReference type="NCBI Taxonomy" id="1522189"/>
    <lineage>
        <taxon>Eukaryota</taxon>
        <taxon>Fungi</taxon>
        <taxon>Dikarya</taxon>
        <taxon>Basidiomycota</taxon>
        <taxon>Ustilaginomycotina</taxon>
        <taxon>Exobasidiomycetes</taxon>
        <taxon>Ceraceosorales</taxon>
        <taxon>Ceraceosoraceae</taxon>
        <taxon>Ceraceosorus</taxon>
    </lineage>
</organism>
<protein>
    <submittedName>
        <fullName evidence="3">Uncharacterized protein</fullName>
    </submittedName>
</protein>
<gene>
    <name evidence="3" type="ORF">IE81DRAFT_152311</name>
</gene>